<evidence type="ECO:0000313" key="7">
    <source>
        <dbReference type="Proteomes" id="UP000050852"/>
    </source>
</evidence>
<dbReference type="AlphaFoldDB" id="A0A0R3A788"/>
<feature type="domain" description="HTH lysR-type" evidence="5">
    <location>
        <begin position="5"/>
        <end position="62"/>
    </location>
</feature>
<protein>
    <submittedName>
        <fullName evidence="6">LysR family transcriptional regulator</fullName>
    </submittedName>
</protein>
<evidence type="ECO:0000313" key="6">
    <source>
        <dbReference type="EMBL" id="KRP68617.1"/>
    </source>
</evidence>
<dbReference type="Proteomes" id="UP000050852">
    <property type="component" value="Unassembled WGS sequence"/>
</dbReference>
<evidence type="ECO:0000256" key="4">
    <source>
        <dbReference type="ARBA" id="ARBA00023163"/>
    </source>
</evidence>
<dbReference type="RefSeq" id="WP_057704530.1">
    <property type="nucleotide sequence ID" value="NZ_JYLN01000016.1"/>
</dbReference>
<dbReference type="GO" id="GO:0003700">
    <property type="term" value="F:DNA-binding transcription factor activity"/>
    <property type="evidence" value="ECO:0007669"/>
    <property type="project" value="InterPro"/>
</dbReference>
<name>A0A0R3A788_9PSED</name>
<dbReference type="PANTHER" id="PTHR30579:SF7">
    <property type="entry name" value="HTH-TYPE TRANSCRIPTIONAL REGULATOR LRHA-RELATED"/>
    <property type="match status" value="1"/>
</dbReference>
<dbReference type="InterPro" id="IPR036388">
    <property type="entry name" value="WH-like_DNA-bd_sf"/>
</dbReference>
<dbReference type="Pfam" id="PF00126">
    <property type="entry name" value="HTH_1"/>
    <property type="match status" value="1"/>
</dbReference>
<evidence type="ECO:0000256" key="2">
    <source>
        <dbReference type="ARBA" id="ARBA00023015"/>
    </source>
</evidence>
<dbReference type="Gene3D" id="3.40.190.10">
    <property type="entry name" value="Periplasmic binding protein-like II"/>
    <property type="match status" value="2"/>
</dbReference>
<proteinExistence type="inferred from homology"/>
<dbReference type="GO" id="GO:0003677">
    <property type="term" value="F:DNA binding"/>
    <property type="evidence" value="ECO:0007669"/>
    <property type="project" value="UniProtKB-KW"/>
</dbReference>
<gene>
    <name evidence="6" type="ORF">TX23_25420</name>
</gene>
<dbReference type="InterPro" id="IPR005119">
    <property type="entry name" value="LysR_subst-bd"/>
</dbReference>
<sequence>MSKQLNIDLLRTFHAVARFRRFNEAASHVHRSASTVTTQIQKLEDLVGQRLFSRSNQGVELTMYGKKLLSETTDFLKSHDRLLASLTPQRMQGRIRLGLPDSYAPAFMRDFLPQLIADNPLLELEIEARSSGELFTMFSREQIDLALIVSAQPLEQGEQLGSIQPVWVVSDQFKTPEQAPLPIAVQLTGCPYRASAIRALKEHGAYYRVLLESASSTAVEAAVFCGLAVGLIEESRLTVGLTQNIPGVRLPELPRHHIYLLSDSANHLALHLHEQLKKGFTL</sequence>
<dbReference type="PANTHER" id="PTHR30579">
    <property type="entry name" value="TRANSCRIPTIONAL REGULATOR"/>
    <property type="match status" value="1"/>
</dbReference>
<dbReference type="InterPro" id="IPR050176">
    <property type="entry name" value="LTTR"/>
</dbReference>
<dbReference type="EMBL" id="JYLN01000016">
    <property type="protein sequence ID" value="KRP68617.1"/>
    <property type="molecule type" value="Genomic_DNA"/>
</dbReference>
<dbReference type="PROSITE" id="PS50931">
    <property type="entry name" value="HTH_LYSR"/>
    <property type="match status" value="1"/>
</dbReference>
<dbReference type="SUPFAM" id="SSF46785">
    <property type="entry name" value="Winged helix' DNA-binding domain"/>
    <property type="match status" value="1"/>
</dbReference>
<comment type="caution">
    <text evidence="6">The sequence shown here is derived from an EMBL/GenBank/DDBJ whole genome shotgun (WGS) entry which is preliminary data.</text>
</comment>
<dbReference type="InterPro" id="IPR036390">
    <property type="entry name" value="WH_DNA-bd_sf"/>
</dbReference>
<dbReference type="Gene3D" id="1.10.10.10">
    <property type="entry name" value="Winged helix-like DNA-binding domain superfamily/Winged helix DNA-binding domain"/>
    <property type="match status" value="1"/>
</dbReference>
<reference evidence="6 7" key="1">
    <citation type="submission" date="2015-02" db="EMBL/GenBank/DDBJ databases">
        <title>Two Pseudomonas sp. nov., isolated from raw milk.</title>
        <authorList>
            <person name="Wenning M."/>
            <person name="von Neubeck M."/>
            <person name="Huptas C."/>
            <person name="Scherer S."/>
        </authorList>
    </citation>
    <scope>NUCLEOTIDE SEQUENCE [LARGE SCALE GENOMIC DNA]</scope>
    <source>
        <strain evidence="6 7">DSM 29164</strain>
    </source>
</reference>
<dbReference type="SUPFAM" id="SSF53850">
    <property type="entry name" value="Periplasmic binding protein-like II"/>
    <property type="match status" value="1"/>
</dbReference>
<dbReference type="OrthoDB" id="5723059at2"/>
<keyword evidence="3" id="KW-0238">DNA-binding</keyword>
<dbReference type="PATRIC" id="fig|1615673.3.peg.697"/>
<evidence type="ECO:0000256" key="3">
    <source>
        <dbReference type="ARBA" id="ARBA00023125"/>
    </source>
</evidence>
<keyword evidence="4" id="KW-0804">Transcription</keyword>
<comment type="similarity">
    <text evidence="1">Belongs to the LysR transcriptional regulatory family.</text>
</comment>
<accession>A0A0R3A788</accession>
<keyword evidence="2" id="KW-0805">Transcription regulation</keyword>
<organism evidence="6 7">
    <name type="scientific">Pseudomonas paralactis</name>
    <dbReference type="NCBI Taxonomy" id="1615673"/>
    <lineage>
        <taxon>Bacteria</taxon>
        <taxon>Pseudomonadati</taxon>
        <taxon>Pseudomonadota</taxon>
        <taxon>Gammaproteobacteria</taxon>
        <taxon>Pseudomonadales</taxon>
        <taxon>Pseudomonadaceae</taxon>
        <taxon>Pseudomonas</taxon>
    </lineage>
</organism>
<evidence type="ECO:0000259" key="5">
    <source>
        <dbReference type="PROSITE" id="PS50931"/>
    </source>
</evidence>
<evidence type="ECO:0000256" key="1">
    <source>
        <dbReference type="ARBA" id="ARBA00009437"/>
    </source>
</evidence>
<dbReference type="Pfam" id="PF03466">
    <property type="entry name" value="LysR_substrate"/>
    <property type="match status" value="1"/>
</dbReference>
<dbReference type="InterPro" id="IPR000847">
    <property type="entry name" value="LysR_HTH_N"/>
</dbReference>